<dbReference type="AlphaFoldDB" id="A0A268HHZ9"/>
<evidence type="ECO:0000256" key="1">
    <source>
        <dbReference type="SAM" id="Phobius"/>
    </source>
</evidence>
<dbReference type="EMBL" id="NPBH01000003">
    <property type="protein sequence ID" value="PAE09470.1"/>
    <property type="molecule type" value="Genomic_DNA"/>
</dbReference>
<feature type="transmembrane region" description="Helical" evidence="1">
    <location>
        <begin position="14"/>
        <end position="32"/>
    </location>
</feature>
<comment type="caution">
    <text evidence="2">The sequence shown here is derived from an EMBL/GenBank/DDBJ whole genome shotgun (WGS) entry which is preliminary data.</text>
</comment>
<proteinExistence type="predicted"/>
<evidence type="ECO:0000313" key="3">
    <source>
        <dbReference type="Proteomes" id="UP000216475"/>
    </source>
</evidence>
<sequence length="68" mass="7425">MGWFIGVLIELNEVAISILNAFIAGGIVLNVLKKELPEEKDSSIGSFLLGAAGYTILLLVHEKERRIT</sequence>
<gene>
    <name evidence="2" type="ORF">CHI12_00495</name>
</gene>
<name>A0A268HHZ9_9BACI</name>
<evidence type="ECO:0008006" key="4">
    <source>
        <dbReference type="Google" id="ProtNLM"/>
    </source>
</evidence>
<reference evidence="2 3" key="1">
    <citation type="submission" date="2017-07" db="EMBL/GenBank/DDBJ databases">
        <title>Isolation and whole genome analysis of endospore-forming bacteria from heroin.</title>
        <authorList>
            <person name="Kalinowski J."/>
            <person name="Ahrens B."/>
            <person name="Al-Dilaimi A."/>
            <person name="Winkler A."/>
            <person name="Wibberg D."/>
            <person name="Schleenbecker U."/>
            <person name="Ruckert C."/>
            <person name="Wolfel R."/>
            <person name="Grass G."/>
        </authorList>
    </citation>
    <scope>NUCLEOTIDE SEQUENCE [LARGE SCALE GENOMIC DNA]</scope>
    <source>
        <strain evidence="2 3">7509</strain>
    </source>
</reference>
<dbReference type="Proteomes" id="UP000216475">
    <property type="component" value="Unassembled WGS sequence"/>
</dbReference>
<keyword evidence="1" id="KW-0472">Membrane</keyword>
<dbReference type="RefSeq" id="WP_095268276.1">
    <property type="nucleotide sequence ID" value="NZ_NPBH01000003.1"/>
</dbReference>
<accession>A0A268HHZ9</accession>
<organism evidence="2 3">
    <name type="scientific">Terribacillus saccharophilus</name>
    <dbReference type="NCBI Taxonomy" id="361277"/>
    <lineage>
        <taxon>Bacteria</taxon>
        <taxon>Bacillati</taxon>
        <taxon>Bacillota</taxon>
        <taxon>Bacilli</taxon>
        <taxon>Bacillales</taxon>
        <taxon>Bacillaceae</taxon>
        <taxon>Terribacillus</taxon>
    </lineage>
</organism>
<feature type="transmembrane region" description="Helical" evidence="1">
    <location>
        <begin position="44"/>
        <end position="61"/>
    </location>
</feature>
<protein>
    <recommendedName>
        <fullName evidence="4">ZIP Zinc transporter</fullName>
    </recommendedName>
</protein>
<keyword evidence="1" id="KW-1133">Transmembrane helix</keyword>
<keyword evidence="1" id="KW-0812">Transmembrane</keyword>
<evidence type="ECO:0000313" key="2">
    <source>
        <dbReference type="EMBL" id="PAE09470.1"/>
    </source>
</evidence>